<keyword evidence="2" id="KW-1133">Transmembrane helix</keyword>
<evidence type="ECO:0000256" key="2">
    <source>
        <dbReference type="SAM" id="Phobius"/>
    </source>
</evidence>
<evidence type="ECO:0000313" key="3">
    <source>
        <dbReference type="EMBL" id="KAH8705059.1"/>
    </source>
</evidence>
<organism evidence="3 4">
    <name type="scientific">Talaromyces proteolyticus</name>
    <dbReference type="NCBI Taxonomy" id="1131652"/>
    <lineage>
        <taxon>Eukaryota</taxon>
        <taxon>Fungi</taxon>
        <taxon>Dikarya</taxon>
        <taxon>Ascomycota</taxon>
        <taxon>Pezizomycotina</taxon>
        <taxon>Eurotiomycetes</taxon>
        <taxon>Eurotiomycetidae</taxon>
        <taxon>Eurotiales</taxon>
        <taxon>Trichocomaceae</taxon>
        <taxon>Talaromyces</taxon>
        <taxon>Talaromyces sect. Bacilispori</taxon>
    </lineage>
</organism>
<dbReference type="InterPro" id="IPR001087">
    <property type="entry name" value="GDSL"/>
</dbReference>
<feature type="transmembrane region" description="Helical" evidence="2">
    <location>
        <begin position="6"/>
        <end position="23"/>
    </location>
</feature>
<dbReference type="GeneID" id="70245065"/>
<dbReference type="Proteomes" id="UP001201262">
    <property type="component" value="Unassembled WGS sequence"/>
</dbReference>
<sequence>MNYRSLISYTALAVFVASILLWLRNYNSLPKLSISNPAQPQMFWFAFGDSYSATGFDIGSTQPSALNPMGNTALDPGTQSGGNNWIGYLTTQYNTSLVLSYSLAIAGATIDNSIATWGFGDMTSQVAAFQSNYASRPASAPWTADNTIVSFWVGINDVYYGFAHNDDPSIFVSTLLNKYRPLVEQLYSNGVRKFLFLNCPPSTRSPQVHEENNLPEQFQRHAAMVTAYNDGLKDMVHHFSDDHKDATVVFYDSWAFMTRVLDNPAEYGYRDATCINVDGSSCVWWNNLHPGWTYHKYQADDMLASLARLGW</sequence>
<dbReference type="PANTHER" id="PTHR45648:SF22">
    <property type="entry name" value="GDSL LIPASE_ACYLHYDROLASE FAMILY PROTEIN (AFU_ORTHOLOGUE AFUA_4G14700)"/>
    <property type="match status" value="1"/>
</dbReference>
<keyword evidence="2" id="KW-0472">Membrane</keyword>
<dbReference type="Pfam" id="PF00657">
    <property type="entry name" value="Lipase_GDSL"/>
    <property type="match status" value="1"/>
</dbReference>
<protein>
    <submittedName>
        <fullName evidence="3">Cellulose-binding GDSL lipase/acylhydrolase</fullName>
    </submittedName>
</protein>
<evidence type="ECO:0000313" key="4">
    <source>
        <dbReference type="Proteomes" id="UP001201262"/>
    </source>
</evidence>
<reference evidence="3" key="1">
    <citation type="submission" date="2021-12" db="EMBL/GenBank/DDBJ databases">
        <title>Convergent genome expansion in fungi linked to evolution of root-endophyte symbiosis.</title>
        <authorList>
            <consortium name="DOE Joint Genome Institute"/>
            <person name="Ke Y.-H."/>
            <person name="Bonito G."/>
            <person name="Liao H.-L."/>
            <person name="Looney B."/>
            <person name="Rojas-Flechas A."/>
            <person name="Nash J."/>
            <person name="Hameed K."/>
            <person name="Schadt C."/>
            <person name="Martin F."/>
            <person name="Crous P.W."/>
            <person name="Miettinen O."/>
            <person name="Magnuson J.K."/>
            <person name="Labbe J."/>
            <person name="Jacobson D."/>
            <person name="Doktycz M.J."/>
            <person name="Veneault-Fourrey C."/>
            <person name="Kuo A."/>
            <person name="Mondo S."/>
            <person name="Calhoun S."/>
            <person name="Riley R."/>
            <person name="Ohm R."/>
            <person name="LaButti K."/>
            <person name="Andreopoulos B."/>
            <person name="Pangilinan J."/>
            <person name="Nolan M."/>
            <person name="Tritt A."/>
            <person name="Clum A."/>
            <person name="Lipzen A."/>
            <person name="Daum C."/>
            <person name="Barry K."/>
            <person name="Grigoriev I.V."/>
            <person name="Vilgalys R."/>
        </authorList>
    </citation>
    <scope>NUCLEOTIDE SEQUENCE</scope>
    <source>
        <strain evidence="3">PMI_201</strain>
    </source>
</reference>
<accession>A0AAD4L0X2</accession>
<keyword evidence="4" id="KW-1185">Reference proteome</keyword>
<gene>
    <name evidence="3" type="ORF">BGW36DRAFT_366741</name>
</gene>
<proteinExistence type="predicted"/>
<keyword evidence="1" id="KW-0378">Hydrolase</keyword>
<keyword evidence="2" id="KW-0812">Transmembrane</keyword>
<dbReference type="Gene3D" id="3.40.50.1110">
    <property type="entry name" value="SGNH hydrolase"/>
    <property type="match status" value="1"/>
</dbReference>
<comment type="caution">
    <text evidence="3">The sequence shown here is derived from an EMBL/GenBank/DDBJ whole genome shotgun (WGS) entry which is preliminary data.</text>
</comment>
<dbReference type="SUPFAM" id="SSF52266">
    <property type="entry name" value="SGNH hydrolase"/>
    <property type="match status" value="1"/>
</dbReference>
<dbReference type="GO" id="GO:0016788">
    <property type="term" value="F:hydrolase activity, acting on ester bonds"/>
    <property type="evidence" value="ECO:0007669"/>
    <property type="project" value="InterPro"/>
</dbReference>
<name>A0AAD4L0X2_9EURO</name>
<evidence type="ECO:0000256" key="1">
    <source>
        <dbReference type="ARBA" id="ARBA00022801"/>
    </source>
</evidence>
<dbReference type="PANTHER" id="PTHR45648">
    <property type="entry name" value="GDSL LIPASE/ACYLHYDROLASE FAMILY PROTEIN (AFU_ORTHOLOGUE AFUA_4G14700)"/>
    <property type="match status" value="1"/>
</dbReference>
<dbReference type="InterPro" id="IPR051058">
    <property type="entry name" value="GDSL_Est/Lipase"/>
</dbReference>
<dbReference type="CDD" id="cd01846">
    <property type="entry name" value="fatty_acyltransferase_like"/>
    <property type="match status" value="1"/>
</dbReference>
<dbReference type="EMBL" id="JAJTJA010000001">
    <property type="protein sequence ID" value="KAH8705059.1"/>
    <property type="molecule type" value="Genomic_DNA"/>
</dbReference>
<dbReference type="RefSeq" id="XP_046077680.1">
    <property type="nucleotide sequence ID" value="XM_046214778.1"/>
</dbReference>
<dbReference type="AlphaFoldDB" id="A0AAD4L0X2"/>
<dbReference type="InterPro" id="IPR036514">
    <property type="entry name" value="SGNH_hydro_sf"/>
</dbReference>